<dbReference type="Proteomes" id="UP001302745">
    <property type="component" value="Unassembled WGS sequence"/>
</dbReference>
<keyword evidence="3" id="KW-1185">Reference proteome</keyword>
<accession>A0AAN6VP77</accession>
<feature type="region of interest" description="Disordered" evidence="1">
    <location>
        <begin position="55"/>
        <end position="74"/>
    </location>
</feature>
<feature type="compositionally biased region" description="Polar residues" evidence="1">
    <location>
        <begin position="55"/>
        <end position="66"/>
    </location>
</feature>
<dbReference type="AlphaFoldDB" id="A0AAN6VP77"/>
<evidence type="ECO:0000256" key="1">
    <source>
        <dbReference type="SAM" id="MobiDB-lite"/>
    </source>
</evidence>
<proteinExistence type="predicted"/>
<reference evidence="2" key="2">
    <citation type="submission" date="2023-05" db="EMBL/GenBank/DDBJ databases">
        <authorList>
            <consortium name="Lawrence Berkeley National Laboratory"/>
            <person name="Steindorff A."/>
            <person name="Hensen N."/>
            <person name="Bonometti L."/>
            <person name="Westerberg I."/>
            <person name="Brannstrom I.O."/>
            <person name="Guillou S."/>
            <person name="Cros-Aarteil S."/>
            <person name="Calhoun S."/>
            <person name="Haridas S."/>
            <person name="Kuo A."/>
            <person name="Mondo S."/>
            <person name="Pangilinan J."/>
            <person name="Riley R."/>
            <person name="Labutti K."/>
            <person name="Andreopoulos B."/>
            <person name="Lipzen A."/>
            <person name="Chen C."/>
            <person name="Yanf M."/>
            <person name="Daum C."/>
            <person name="Ng V."/>
            <person name="Clum A."/>
            <person name="Ohm R."/>
            <person name="Martin F."/>
            <person name="Silar P."/>
            <person name="Natvig D."/>
            <person name="Lalanne C."/>
            <person name="Gautier V."/>
            <person name="Ament-Velasquez S.L."/>
            <person name="Kruys A."/>
            <person name="Hutchinson M.I."/>
            <person name="Powell A.J."/>
            <person name="Barry K."/>
            <person name="Miller A.N."/>
            <person name="Grigoriev I.V."/>
            <person name="Debuchy R."/>
            <person name="Gladieux P."/>
            <person name="Thoren M.H."/>
            <person name="Johannesson H."/>
        </authorList>
    </citation>
    <scope>NUCLEOTIDE SEQUENCE</scope>
    <source>
        <strain evidence="2">CBS 538.74</strain>
    </source>
</reference>
<reference evidence="2" key="1">
    <citation type="journal article" date="2023" name="Mol. Phylogenet. Evol.">
        <title>Genome-scale phylogeny and comparative genomics of the fungal order Sordariales.</title>
        <authorList>
            <person name="Hensen N."/>
            <person name="Bonometti L."/>
            <person name="Westerberg I."/>
            <person name="Brannstrom I.O."/>
            <person name="Guillou S."/>
            <person name="Cros-Aarteil S."/>
            <person name="Calhoun S."/>
            <person name="Haridas S."/>
            <person name="Kuo A."/>
            <person name="Mondo S."/>
            <person name="Pangilinan J."/>
            <person name="Riley R."/>
            <person name="LaButti K."/>
            <person name="Andreopoulos B."/>
            <person name="Lipzen A."/>
            <person name="Chen C."/>
            <person name="Yan M."/>
            <person name="Daum C."/>
            <person name="Ng V."/>
            <person name="Clum A."/>
            <person name="Steindorff A."/>
            <person name="Ohm R.A."/>
            <person name="Martin F."/>
            <person name="Silar P."/>
            <person name="Natvig D.O."/>
            <person name="Lalanne C."/>
            <person name="Gautier V."/>
            <person name="Ament-Velasquez S.L."/>
            <person name="Kruys A."/>
            <person name="Hutchinson M.I."/>
            <person name="Powell A.J."/>
            <person name="Barry K."/>
            <person name="Miller A.N."/>
            <person name="Grigoriev I.V."/>
            <person name="Debuchy R."/>
            <person name="Gladieux P."/>
            <person name="Hiltunen Thoren M."/>
            <person name="Johannesson H."/>
        </authorList>
    </citation>
    <scope>NUCLEOTIDE SEQUENCE</scope>
    <source>
        <strain evidence="2">CBS 538.74</strain>
    </source>
</reference>
<feature type="compositionally biased region" description="Acidic residues" evidence="1">
    <location>
        <begin position="902"/>
        <end position="915"/>
    </location>
</feature>
<feature type="region of interest" description="Disordered" evidence="1">
    <location>
        <begin position="1"/>
        <end position="46"/>
    </location>
</feature>
<protein>
    <submittedName>
        <fullName evidence="2">Uncharacterized protein</fullName>
    </submittedName>
</protein>
<gene>
    <name evidence="2" type="ORF">C8A00DRAFT_32805</name>
</gene>
<evidence type="ECO:0000313" key="3">
    <source>
        <dbReference type="Proteomes" id="UP001302745"/>
    </source>
</evidence>
<name>A0AAN6VP77_9PEZI</name>
<evidence type="ECO:0000313" key="2">
    <source>
        <dbReference type="EMBL" id="KAK4154376.1"/>
    </source>
</evidence>
<feature type="region of interest" description="Disordered" evidence="1">
    <location>
        <begin position="885"/>
        <end position="915"/>
    </location>
</feature>
<dbReference type="EMBL" id="MU856913">
    <property type="protein sequence ID" value="KAK4154376.1"/>
    <property type="molecule type" value="Genomic_DNA"/>
</dbReference>
<sequence>MATDRRQPHKTVGDAQRLFQKRFKDDRPGVFEGVGSNPRGDPFQHDDLFKNALSELQNRGSESSQSKPEDEYDAAAAELAGDKPGGSQSKPRNFRAESRNFPILDLPTDPAQLKALPTGFHDMTKLEQQEELWIVHAEERLGREWDLSNPGKHRPYTHDYPPYSPSKIIGMLHRWRNKTWDHQQWNLARAIAGNRSLRLPVLTAQAFLRRHIFLARRRGIELKMERYLGGTDEWKSRLAALEAQTGVSEADIKQWVWILSPESGDVKLQRFFNSNCRKPLFLLQLLLAKDKKIREPATFLGLLQFMRENYVLADRPQDELNHPAYKGQGRSMTWWHYLVFLYRLVWHCREGWPAAMPLLARLTADYIGTMRIDSDAPAMTGYQARSVVLNKSLQYLSWPARVRPVDHMEHNWAAQRHLLRLAATAEPPLIMDQNGYRAVRAVLIALSKTKGEARNADRAAKTWPPYRRAVDGMDERRDPEDDLSRSAKAGILVRAAGYNDDIVDRALSALGGSTFGQSPTIQTRSLPPPFFSGLNASQNIYSEWSAQVRATRNTREAWMVFENPPEPGIRPSLQVYGEMFEKLYASPVTDSPAIRPGDAKEVFPVYDSNLSEFEIARLTPPSPEELYDHMLLQDKLKPSGFCLVVLVRNASSKMAALRYLSDSPWAPYVNAFKEPVSEVAVESLKALSQIPVPIFNAWIGMLCRLHTRAMREEGIMTQSFEGAEHEIANATGADAPNGDAGQNRRPKEVSRAGSIQEAIELTTAFQALNAKSASRNRLPWHTIMNALAGRKMLYSRLGAEFNMLETLMTFLRVYERTTFSKGVDPVSFEALCIIIRKALKITSFQKSEDGKMMMRTYVASTTVIEGLLLRAHRYATKSFAAITAPAPAEMDDGGEPERTESEESEEGVEEGVDDGVDDGVTPEMLRYNVVGRPIHRYMMAMACCGDHKEMVRLMDWLLDGWDREYVREEAKSPHNLDYHYTMRTIAYFAEMGRELVEPAEMDRLKQRLEDMRHEKGCTWFWPEEGWQGEAAHALPELETDLAMLDRWTRLRQMVNFADPEHEVPDSLSGLGRNLPVRVPEQLAEATDFV</sequence>
<comment type="caution">
    <text evidence="2">The sequence shown here is derived from an EMBL/GenBank/DDBJ whole genome shotgun (WGS) entry which is preliminary data.</text>
</comment>
<organism evidence="2 3">
    <name type="scientific">Chaetomidium leptoderma</name>
    <dbReference type="NCBI Taxonomy" id="669021"/>
    <lineage>
        <taxon>Eukaryota</taxon>
        <taxon>Fungi</taxon>
        <taxon>Dikarya</taxon>
        <taxon>Ascomycota</taxon>
        <taxon>Pezizomycotina</taxon>
        <taxon>Sordariomycetes</taxon>
        <taxon>Sordariomycetidae</taxon>
        <taxon>Sordariales</taxon>
        <taxon>Chaetomiaceae</taxon>
        <taxon>Chaetomidium</taxon>
    </lineage>
</organism>